<dbReference type="InterPro" id="IPR002213">
    <property type="entry name" value="UDP_glucos_trans"/>
</dbReference>
<evidence type="ECO:0000313" key="7">
    <source>
        <dbReference type="Proteomes" id="UP000193710"/>
    </source>
</evidence>
<accession>A0ABX3W6D7</accession>
<dbReference type="EMBL" id="LQPY01000014">
    <property type="protein sequence ID" value="ORX05270.1"/>
    <property type="molecule type" value="Genomic_DNA"/>
</dbReference>
<dbReference type="Pfam" id="PF21036">
    <property type="entry name" value="EryCIII-like_N"/>
    <property type="match status" value="1"/>
</dbReference>
<feature type="domain" description="Erythromycin biosynthesis protein CIII-like N-terminal" evidence="5">
    <location>
        <begin position="55"/>
        <end position="168"/>
    </location>
</feature>
<sequence>MAIMVSRAEVSVVSDEDLQVLVAGADTPSVIAEVMRRTGEDVRGECSREAVIEAFTSARIDMSVDDSLAVAKAWGPDLVVHDLMDYVGAFLAAACDVERVCHTFGADVSADFVRAAELRAAADYRARGVRWRRARWVVDICPPDLQVDGWQEPPGWVPMRPEAYRSPSAPQSKTPTPLARKPGILVTFGTMFGDPAVLDPILRALSEHDFSLRVTLGRNQSRADFTVDRKCVSFEEFMPYRELLEGVDAVVAHGGAGSNLGALTHGIPLVLAPQGADQRGQAERVAASGAGICIPRDEFSPHRIAQAANEILRNPGYRAAARRIAGQIGDMPAPDDVAALLAN</sequence>
<organism evidence="6 7">
    <name type="scientific">Mycobacterium triplex</name>
    <dbReference type="NCBI Taxonomy" id="47839"/>
    <lineage>
        <taxon>Bacteria</taxon>
        <taxon>Bacillati</taxon>
        <taxon>Actinomycetota</taxon>
        <taxon>Actinomycetes</taxon>
        <taxon>Mycobacteriales</taxon>
        <taxon>Mycobacteriaceae</taxon>
        <taxon>Mycobacterium</taxon>
        <taxon>Mycobacterium simiae complex</taxon>
    </lineage>
</organism>
<keyword evidence="2" id="KW-0328">Glycosyltransferase</keyword>
<dbReference type="PANTHER" id="PTHR48050">
    <property type="entry name" value="STEROL 3-BETA-GLUCOSYLTRANSFERASE"/>
    <property type="match status" value="1"/>
</dbReference>
<evidence type="ECO:0000256" key="2">
    <source>
        <dbReference type="ARBA" id="ARBA00022676"/>
    </source>
</evidence>
<dbReference type="PANTHER" id="PTHR48050:SF13">
    <property type="entry name" value="STEROL 3-BETA-GLUCOSYLTRANSFERASE UGT80A2"/>
    <property type="match status" value="1"/>
</dbReference>
<keyword evidence="3" id="KW-0808">Transferase</keyword>
<comment type="caution">
    <text evidence="6">The sequence shown here is derived from an EMBL/GenBank/DDBJ whole genome shotgun (WGS) entry which is preliminary data.</text>
</comment>
<dbReference type="Proteomes" id="UP000193710">
    <property type="component" value="Unassembled WGS sequence"/>
</dbReference>
<comment type="similarity">
    <text evidence="1">Belongs to the glycosyltransferase 28 family.</text>
</comment>
<evidence type="ECO:0000313" key="6">
    <source>
        <dbReference type="EMBL" id="ORX05270.1"/>
    </source>
</evidence>
<reference evidence="6 7" key="1">
    <citation type="submission" date="2016-01" db="EMBL/GenBank/DDBJ databases">
        <title>The new phylogeny of the genus Mycobacterium.</title>
        <authorList>
            <person name="Tarcisio F."/>
            <person name="Conor M."/>
            <person name="Antonella G."/>
            <person name="Elisabetta G."/>
            <person name="Giulia F.S."/>
            <person name="Sara T."/>
            <person name="Anna F."/>
            <person name="Clotilde B."/>
            <person name="Roberto B."/>
            <person name="Veronica D.S."/>
            <person name="Fabio R."/>
            <person name="Monica P."/>
            <person name="Olivier J."/>
            <person name="Enrico T."/>
            <person name="Nicola S."/>
        </authorList>
    </citation>
    <scope>NUCLEOTIDE SEQUENCE [LARGE SCALE GENOMIC DNA]</scope>
    <source>
        <strain evidence="6 7">DSM 44626</strain>
    </source>
</reference>
<proteinExistence type="inferred from homology"/>
<dbReference type="CDD" id="cd03784">
    <property type="entry name" value="GT1_Gtf-like"/>
    <property type="match status" value="1"/>
</dbReference>
<dbReference type="InterPro" id="IPR048284">
    <property type="entry name" value="EryCIII-like_N"/>
</dbReference>
<evidence type="ECO:0000256" key="3">
    <source>
        <dbReference type="ARBA" id="ARBA00022679"/>
    </source>
</evidence>
<evidence type="ECO:0000256" key="1">
    <source>
        <dbReference type="ARBA" id="ARBA00006962"/>
    </source>
</evidence>
<feature type="domain" description="Erythromycin biosynthesis protein CIII-like C-terminal" evidence="4">
    <location>
        <begin position="204"/>
        <end position="341"/>
    </location>
</feature>
<dbReference type="InterPro" id="IPR010610">
    <property type="entry name" value="EryCIII-like_C"/>
</dbReference>
<evidence type="ECO:0000259" key="5">
    <source>
        <dbReference type="Pfam" id="PF21036"/>
    </source>
</evidence>
<evidence type="ECO:0000259" key="4">
    <source>
        <dbReference type="Pfam" id="PF06722"/>
    </source>
</evidence>
<keyword evidence="7" id="KW-1185">Reference proteome</keyword>
<dbReference type="Gene3D" id="3.40.50.2000">
    <property type="entry name" value="Glycogen Phosphorylase B"/>
    <property type="match status" value="2"/>
</dbReference>
<protein>
    <submittedName>
        <fullName evidence="6">Uncharacterized protein</fullName>
    </submittedName>
</protein>
<dbReference type="SUPFAM" id="SSF53756">
    <property type="entry name" value="UDP-Glycosyltransferase/glycogen phosphorylase"/>
    <property type="match status" value="1"/>
</dbReference>
<name>A0ABX3W6D7_9MYCO</name>
<dbReference type="InterPro" id="IPR050426">
    <property type="entry name" value="Glycosyltransferase_28"/>
</dbReference>
<dbReference type="Pfam" id="PF06722">
    <property type="entry name" value="EryCIII-like_C"/>
    <property type="match status" value="1"/>
</dbReference>
<gene>
    <name evidence="6" type="ORF">AWC29_10385</name>
</gene>